<proteinExistence type="predicted"/>
<dbReference type="Proteomes" id="UP000076532">
    <property type="component" value="Unassembled WGS sequence"/>
</dbReference>
<reference evidence="2 3" key="1">
    <citation type="journal article" date="2016" name="Mol. Biol. Evol.">
        <title>Comparative Genomics of Early-Diverging Mushroom-Forming Fungi Provides Insights into the Origins of Lignocellulose Decay Capabilities.</title>
        <authorList>
            <person name="Nagy L.G."/>
            <person name="Riley R."/>
            <person name="Tritt A."/>
            <person name="Adam C."/>
            <person name="Daum C."/>
            <person name="Floudas D."/>
            <person name="Sun H."/>
            <person name="Yadav J.S."/>
            <person name="Pangilinan J."/>
            <person name="Larsson K.H."/>
            <person name="Matsuura K."/>
            <person name="Barry K."/>
            <person name="Labutti K."/>
            <person name="Kuo R."/>
            <person name="Ohm R.A."/>
            <person name="Bhattacharya S.S."/>
            <person name="Shirouzu T."/>
            <person name="Yoshinaga Y."/>
            <person name="Martin F.M."/>
            <person name="Grigoriev I.V."/>
            <person name="Hibbett D.S."/>
        </authorList>
    </citation>
    <scope>NUCLEOTIDE SEQUENCE [LARGE SCALE GENOMIC DNA]</scope>
    <source>
        <strain evidence="2 3">CBS 109695</strain>
    </source>
</reference>
<dbReference type="OrthoDB" id="5579281at2759"/>
<dbReference type="STRING" id="436010.A0A166W9M2"/>
<evidence type="ECO:0000256" key="1">
    <source>
        <dbReference type="SAM" id="MobiDB-lite"/>
    </source>
</evidence>
<evidence type="ECO:0000313" key="2">
    <source>
        <dbReference type="EMBL" id="KZP33529.1"/>
    </source>
</evidence>
<gene>
    <name evidence="2" type="ORF">FIBSPDRAFT_309095</name>
</gene>
<organism evidence="2 3">
    <name type="scientific">Athelia psychrophila</name>
    <dbReference type="NCBI Taxonomy" id="1759441"/>
    <lineage>
        <taxon>Eukaryota</taxon>
        <taxon>Fungi</taxon>
        <taxon>Dikarya</taxon>
        <taxon>Basidiomycota</taxon>
        <taxon>Agaricomycotina</taxon>
        <taxon>Agaricomycetes</taxon>
        <taxon>Agaricomycetidae</taxon>
        <taxon>Atheliales</taxon>
        <taxon>Atheliaceae</taxon>
        <taxon>Athelia</taxon>
    </lineage>
</organism>
<feature type="region of interest" description="Disordered" evidence="1">
    <location>
        <begin position="224"/>
        <end position="260"/>
    </location>
</feature>
<evidence type="ECO:0000313" key="3">
    <source>
        <dbReference type="Proteomes" id="UP000076532"/>
    </source>
</evidence>
<name>A0A166W9M2_9AGAM</name>
<protein>
    <submittedName>
        <fullName evidence="2">Uncharacterized protein</fullName>
    </submittedName>
</protein>
<keyword evidence="3" id="KW-1185">Reference proteome</keyword>
<dbReference type="AlphaFoldDB" id="A0A166W9M2"/>
<sequence>MSTSQLNLAGVHGGLDSPGIHRRFFLGPMPEKVVSRTEAEVHRKKKKRLGWLQRANSAPGIDDDSTDNGSRLSAAIQAHAFEFFLRQGGREEDWEEEQESTRREMLKRFTESQWGNIWNRRRAQRQDQQSAPASNWVGETFEIGNFLNLGVNILDAAHIGGSRYSASTKRPSLASPFGSAISRNMQPLAGSSRTAESFVTARTDPIPSSQLLDVPFPLFGTASQHGSGAGMASDSPMPPSTSSTTALLNDNGAPASSSTPAVIPKRAILKSSATMPANPQGNGSDVSPAVLPVIDTHVAKTVHYTDSSGAESPVPPAEVLARTGIEVEATSAGATDAAAPRDIVYGDVVMRGISCFAFLDHR</sequence>
<accession>A0A166W9M2</accession>
<dbReference type="EMBL" id="KV417482">
    <property type="protein sequence ID" value="KZP33529.1"/>
    <property type="molecule type" value="Genomic_DNA"/>
</dbReference>